<dbReference type="Proteomes" id="UP001261666">
    <property type="component" value="Unassembled WGS sequence"/>
</dbReference>
<comment type="caution">
    <text evidence="1">The sequence shown here is derived from an EMBL/GenBank/DDBJ whole genome shotgun (WGS) entry which is preliminary data.</text>
</comment>
<reference evidence="1" key="1">
    <citation type="submission" date="2023-08" db="EMBL/GenBank/DDBJ databases">
        <title>Functional and genomic diversity of the sorghum phyllosphere microbiome.</title>
        <authorList>
            <person name="Shade A."/>
        </authorList>
    </citation>
    <scope>NUCLEOTIDE SEQUENCE</scope>
    <source>
        <strain evidence="1">SORGH_AS_0885</strain>
    </source>
</reference>
<protein>
    <submittedName>
        <fullName evidence="1">Uncharacterized protein</fullName>
    </submittedName>
</protein>
<accession>A0ACC6ING5</accession>
<gene>
    <name evidence="1" type="ORF">QE364_003901</name>
</gene>
<keyword evidence="2" id="KW-1185">Reference proteome</keyword>
<organism evidence="1 2">
    <name type="scientific">Nocardioides zeae</name>
    <dbReference type="NCBI Taxonomy" id="1457234"/>
    <lineage>
        <taxon>Bacteria</taxon>
        <taxon>Bacillati</taxon>
        <taxon>Actinomycetota</taxon>
        <taxon>Actinomycetes</taxon>
        <taxon>Propionibacteriales</taxon>
        <taxon>Nocardioidaceae</taxon>
        <taxon>Nocardioides</taxon>
    </lineage>
</organism>
<name>A0ACC6ING5_9ACTN</name>
<proteinExistence type="predicted"/>
<sequence>MTTTPEPRPSDTARIWATVAALAIVCVTVVGAYAVVPHSNNPGFVVTQLLSFAAVGVAAIRGQYSSDKARDAAQAADGKLDRVLNGEMQAKLEKAVHDVLDQRTPIPAVTVDPAEPVALDLETDDHGEPGVERTKW</sequence>
<evidence type="ECO:0000313" key="1">
    <source>
        <dbReference type="EMBL" id="MDR6212170.1"/>
    </source>
</evidence>
<dbReference type="EMBL" id="JAVIZJ010000019">
    <property type="protein sequence ID" value="MDR6212170.1"/>
    <property type="molecule type" value="Genomic_DNA"/>
</dbReference>
<evidence type="ECO:0000313" key="2">
    <source>
        <dbReference type="Proteomes" id="UP001261666"/>
    </source>
</evidence>